<dbReference type="RefSeq" id="WP_264952325.1">
    <property type="nucleotide sequence ID" value="NZ_JAPDVE010000003.1"/>
</dbReference>
<evidence type="ECO:0000313" key="1">
    <source>
        <dbReference type="EMBL" id="MCW4130595.1"/>
    </source>
</evidence>
<evidence type="ECO:0000313" key="2">
    <source>
        <dbReference type="Proteomes" id="UP001209417"/>
    </source>
</evidence>
<proteinExistence type="predicted"/>
<dbReference type="EMBL" id="JAPDVG010000001">
    <property type="protein sequence ID" value="MCW4130595.1"/>
    <property type="molecule type" value="Genomic_DNA"/>
</dbReference>
<name>A0AAW5U4X6_9BACT</name>
<comment type="caution">
    <text evidence="1">The sequence shown here is derived from an EMBL/GenBank/DDBJ whole genome shotgun (WGS) entry which is preliminary data.</text>
</comment>
<gene>
    <name evidence="1" type="ORF">ONT19_03035</name>
</gene>
<organism evidence="1 2">
    <name type="scientific">Segatella copri</name>
    <dbReference type="NCBI Taxonomy" id="165179"/>
    <lineage>
        <taxon>Bacteria</taxon>
        <taxon>Pseudomonadati</taxon>
        <taxon>Bacteroidota</taxon>
        <taxon>Bacteroidia</taxon>
        <taxon>Bacteroidales</taxon>
        <taxon>Prevotellaceae</taxon>
        <taxon>Segatella</taxon>
    </lineage>
</organism>
<dbReference type="AlphaFoldDB" id="A0AAW5U4X6"/>
<sequence length="632" mass="73914">MATLRLYIYSRNARLNPFFSDKDEQESFIDDIRRTLTHDCEIERFVNSCGVVLLNTQKTRDALHVLQSKYDANHREIRKLTMFISANGLAENERFFVFDAGTAKWSDRRLAIDELRISSTSYVELAMYHNQHYHNYFEVERFFDVYGYGFDGIKVAVGEPDKSKRKCRFCGCTDPGKYKDVAHAIQDSLGNKLLVCYEECDACNHKLNAVEDHFLHLMDVRRCIFHIARKNSTKSPHVIGDNFALHPDENGDAVLYLKKEPIEALHINIDKPFGYRLHHKANVTNEGIYKALAKMVIDLMPSDRLCHFTNTIKWLRSEEIWSSDVLPSIIFGSSKERLFYKQPALDVCFNKEEDGPYCTGILWIYDVVYLFVMPFVDVDRGKFKWDGSLVEHWKFLLDRFMIQSLNLQDGWDWHRAAPWIDMTIEFPNPRIILKDGNDDVFVEAQVKKDDEEAVSFPAFTSEGIIVNRVKVDFYCQYHGEAIPIEELHDLTFHFDIPIYEIEPRTNQIVVKTSIQVNDTTDKVAYFAESFKVVFSLKYFRRFVRLEYAKKGELNNLAIDIALRDYLFEQALKAAENKAKPKRENTSFEVCSLVKLLQYKERLLSLAYWKVRIKKRFFVFSDCIIHGVDYLPQ</sequence>
<reference evidence="1" key="1">
    <citation type="submission" date="2022-11" db="EMBL/GenBank/DDBJ databases">
        <title>Genomic repertoires linked with pathogenic potency of arthritogenic Prevotella copri isolated from the gut of rheumatoid arthritis patients.</title>
        <authorList>
            <person name="Nii T."/>
            <person name="Maeda Y."/>
            <person name="Motooka D."/>
            <person name="Naito M."/>
            <person name="Matsumoto Y."/>
            <person name="Ogawa T."/>
            <person name="Oguro-Igashira E."/>
            <person name="Kishikawa T."/>
            <person name="Yamashita M."/>
            <person name="Koizumi S."/>
            <person name="Kurakawa T."/>
            <person name="Okumura R."/>
            <person name="Kayama H."/>
            <person name="Murakami M."/>
            <person name="Sakaguchi T."/>
            <person name="Das B."/>
            <person name="Nakamura S."/>
            <person name="Okada Y."/>
            <person name="Kumanogoh A."/>
            <person name="Takeda K."/>
        </authorList>
    </citation>
    <scope>NUCLEOTIDE SEQUENCE</scope>
    <source>
        <strain evidence="1">H019-1</strain>
    </source>
</reference>
<accession>A0AAW5U4X6</accession>
<dbReference type="Proteomes" id="UP001209417">
    <property type="component" value="Unassembled WGS sequence"/>
</dbReference>
<protein>
    <submittedName>
        <fullName evidence="1">Uncharacterized protein</fullName>
    </submittedName>
</protein>